<evidence type="ECO:0000259" key="7">
    <source>
        <dbReference type="SMART" id="SM01156"/>
    </source>
</evidence>
<evidence type="ECO:0000256" key="3">
    <source>
        <dbReference type="ARBA" id="ARBA00022737"/>
    </source>
</evidence>
<keyword evidence="9" id="KW-1185">Reference proteome</keyword>
<evidence type="ECO:0000256" key="5">
    <source>
        <dbReference type="ARBA" id="ARBA00023242"/>
    </source>
</evidence>
<dbReference type="InterPro" id="IPR039678">
    <property type="entry name" value="CTNNBL1"/>
</dbReference>
<evidence type="ECO:0000256" key="4">
    <source>
        <dbReference type="ARBA" id="ARBA00023054"/>
    </source>
</evidence>
<evidence type="ECO:0000256" key="1">
    <source>
        <dbReference type="ARBA" id="ARBA00004123"/>
    </source>
</evidence>
<dbReference type="Pfam" id="PF08216">
    <property type="entry name" value="CTNNBL"/>
    <property type="match status" value="1"/>
</dbReference>
<dbReference type="Gene3D" id="1.25.10.10">
    <property type="entry name" value="Leucine-rich Repeat Variant"/>
    <property type="match status" value="1"/>
</dbReference>
<comment type="subcellular location">
    <subcellularLocation>
        <location evidence="1">Nucleus</location>
    </subcellularLocation>
</comment>
<dbReference type="PANTHER" id="PTHR14978">
    <property type="entry name" value="BETA-CATENIN-LIKE PROTEIN 1 NUCLEAR ASSOCIATED PROTEIN"/>
    <property type="match status" value="1"/>
</dbReference>
<reference evidence="8 9" key="1">
    <citation type="journal article" date="2024" name="Commun. Biol.">
        <title>Comparative genomic analysis of thermophilic fungi reveals convergent evolutionary adaptations and gene losses.</title>
        <authorList>
            <person name="Steindorff A.S."/>
            <person name="Aguilar-Pontes M.V."/>
            <person name="Robinson A.J."/>
            <person name="Andreopoulos B."/>
            <person name="LaButti K."/>
            <person name="Kuo A."/>
            <person name="Mondo S."/>
            <person name="Riley R."/>
            <person name="Otillar R."/>
            <person name="Haridas S."/>
            <person name="Lipzen A."/>
            <person name="Grimwood J."/>
            <person name="Schmutz J."/>
            <person name="Clum A."/>
            <person name="Reid I.D."/>
            <person name="Moisan M.C."/>
            <person name="Butler G."/>
            <person name="Nguyen T.T.M."/>
            <person name="Dewar K."/>
            <person name="Conant G."/>
            <person name="Drula E."/>
            <person name="Henrissat B."/>
            <person name="Hansel C."/>
            <person name="Singer S."/>
            <person name="Hutchinson M.I."/>
            <person name="de Vries R.P."/>
            <person name="Natvig D.O."/>
            <person name="Powell A.J."/>
            <person name="Tsang A."/>
            <person name="Grigoriev I.V."/>
        </authorList>
    </citation>
    <scope>NUCLEOTIDE SEQUENCE [LARGE SCALE GENOMIC DNA]</scope>
    <source>
        <strain evidence="8 9">CBS 620.91</strain>
    </source>
</reference>
<keyword evidence="3" id="KW-0677">Repeat</keyword>
<organism evidence="8 9">
    <name type="scientific">Humicola insolens</name>
    <name type="common">Soft-rot fungus</name>
    <dbReference type="NCBI Taxonomy" id="85995"/>
    <lineage>
        <taxon>Eukaryota</taxon>
        <taxon>Fungi</taxon>
        <taxon>Dikarya</taxon>
        <taxon>Ascomycota</taxon>
        <taxon>Pezizomycotina</taxon>
        <taxon>Sordariomycetes</taxon>
        <taxon>Sordariomycetidae</taxon>
        <taxon>Sordariales</taxon>
        <taxon>Chaetomiaceae</taxon>
        <taxon>Mycothermus</taxon>
    </lineage>
</organism>
<dbReference type="EMBL" id="JAZGSY010000072">
    <property type="protein sequence ID" value="KAL1841538.1"/>
    <property type="molecule type" value="Genomic_DNA"/>
</dbReference>
<evidence type="ECO:0000313" key="8">
    <source>
        <dbReference type="EMBL" id="KAL1841538.1"/>
    </source>
</evidence>
<keyword evidence="5" id="KW-0539">Nucleus</keyword>
<evidence type="ECO:0000256" key="6">
    <source>
        <dbReference type="SAM" id="MobiDB-lite"/>
    </source>
</evidence>
<dbReference type="SUPFAM" id="SSF48371">
    <property type="entry name" value="ARM repeat"/>
    <property type="match status" value="1"/>
</dbReference>
<dbReference type="InterPro" id="IPR016024">
    <property type="entry name" value="ARM-type_fold"/>
</dbReference>
<feature type="domain" description="Beta-catenin-like protein 1 N-terminal" evidence="7">
    <location>
        <begin position="261"/>
        <end position="374"/>
    </location>
</feature>
<accession>A0ABR3VI33</accession>
<keyword evidence="4" id="KW-0175">Coiled coil</keyword>
<gene>
    <name evidence="8" type="ORF">VTJ49DRAFT_6967</name>
</gene>
<name>A0ABR3VI33_HUMIN</name>
<evidence type="ECO:0000256" key="2">
    <source>
        <dbReference type="ARBA" id="ARBA00022553"/>
    </source>
</evidence>
<dbReference type="InterPro" id="IPR013180">
    <property type="entry name" value="CTNNBL1_N"/>
</dbReference>
<protein>
    <recommendedName>
        <fullName evidence="7">Beta-catenin-like protein 1 N-terminal domain-containing protein</fullName>
    </recommendedName>
</protein>
<dbReference type="Proteomes" id="UP001583172">
    <property type="component" value="Unassembled WGS sequence"/>
</dbReference>
<proteinExistence type="predicted"/>
<dbReference type="PANTHER" id="PTHR14978:SF0">
    <property type="entry name" value="BETA-CATENIN-LIKE PROTEIN 1"/>
    <property type="match status" value="1"/>
</dbReference>
<dbReference type="SMART" id="SM01156">
    <property type="entry name" value="DUF1716"/>
    <property type="match status" value="1"/>
</dbReference>
<dbReference type="InterPro" id="IPR011989">
    <property type="entry name" value="ARM-like"/>
</dbReference>
<feature type="region of interest" description="Disordered" evidence="6">
    <location>
        <begin position="197"/>
        <end position="244"/>
    </location>
</feature>
<comment type="caution">
    <text evidence="8">The sequence shown here is derived from an EMBL/GenBank/DDBJ whole genome shotgun (WGS) entry which is preliminary data.</text>
</comment>
<keyword evidence="2" id="KW-0597">Phosphoprotein</keyword>
<evidence type="ECO:0000313" key="9">
    <source>
        <dbReference type="Proteomes" id="UP001583172"/>
    </source>
</evidence>
<sequence>MWPRSTPGYPFERFAASQFLREAVPEHCLGDLRFLELVFPPYTARYWPEDSDAAVQDWRETVQWAHPRVQPQALTVRFVVADFGCPTFTPIGRRHRVPMTDHLAVDVLRAYRTIAEPLSLWARGDGCRFFAQVAHPLKGKEWFWEETYRWDKWEVEDQTLKKRVEGWVRREDELFQKSGIPSKRKLEAIDPTELYKSAKVSASSSRHTRVDDDNDTEAGPQPPDGADDADYGPSLPTGVDDEDAAAEDTEGRFFGGGITRTEREVLDYLDTAATSAAGNNLPFDSDEPIDAAWLKKTALAFEKKINRNAEQRARFESEPARFIDSEADLDAAIRALSVLADHPSLYPLFARLGSAASLVSLLAHDNTDIALGAVEIIGELTDEDVPASDEDWSALVDAMLEADLLGLLASHFTRLNEIDDPKLPDDDHAVDREGVYRALGVLENLCSRPETAETVGAHDELLRWLLARASRPEQPVGQNKQYAAEVLSILVQSSTPNRRRLASLDAVDTMLQLVAPYRRRDPDKGSDEEEYMENLFGALTSIVDEPEGKAKFVEAEGVELCLLILKDGGKRSRPPALRLLDHAVTGPESLAACQRVVEAGGLKTTFTLFMKKSDHHPTAEHLLGIFAALLRRLPGESAERIRTLAKFVEKDYEKTARLVKLRGEYAARVAAADARIRREQEGLDEEEREERAAEWLSRRLDAGLFCLQTIDVILAWLVAEDDGARGKIRELLAKKGEGFAVLKGTIQEQIDEMDLESEEGRDSCEMLKTLAQFLE</sequence>